<name>A0A1H3D176_9ACTN</name>
<keyword evidence="2" id="KW-1185">Reference proteome</keyword>
<proteinExistence type="predicted"/>
<organism evidence="1 2">
    <name type="scientific">Geodermatophilus africanus</name>
    <dbReference type="NCBI Taxonomy" id="1137993"/>
    <lineage>
        <taxon>Bacteria</taxon>
        <taxon>Bacillati</taxon>
        <taxon>Actinomycetota</taxon>
        <taxon>Actinomycetes</taxon>
        <taxon>Geodermatophilales</taxon>
        <taxon>Geodermatophilaceae</taxon>
        <taxon>Geodermatophilus</taxon>
    </lineage>
</organism>
<gene>
    <name evidence="1" type="ORF">SAMN05660209_00820</name>
</gene>
<evidence type="ECO:0000313" key="2">
    <source>
        <dbReference type="Proteomes" id="UP000198921"/>
    </source>
</evidence>
<dbReference type="AlphaFoldDB" id="A0A1H3D176"/>
<dbReference type="STRING" id="1137993.SAMN05660209_00820"/>
<reference evidence="2" key="1">
    <citation type="submission" date="2016-10" db="EMBL/GenBank/DDBJ databases">
        <authorList>
            <person name="Varghese N."/>
            <person name="Submissions S."/>
        </authorList>
    </citation>
    <scope>NUCLEOTIDE SEQUENCE [LARGE SCALE GENOMIC DNA]</scope>
    <source>
        <strain evidence="2">DSM 45422</strain>
    </source>
</reference>
<protein>
    <submittedName>
        <fullName evidence="1">Uncharacterized protein</fullName>
    </submittedName>
</protein>
<dbReference type="EMBL" id="FNOT01000002">
    <property type="protein sequence ID" value="SDX60125.1"/>
    <property type="molecule type" value="Genomic_DNA"/>
</dbReference>
<evidence type="ECO:0000313" key="1">
    <source>
        <dbReference type="EMBL" id="SDX60125.1"/>
    </source>
</evidence>
<sequence length="85" mass="9036">MTACATCGAARLQGRFCVGCGAALPPSPSPRPRSPLADELTQPVLRLDRPSKPAVPAVRADRVARHVDTSTCRDAVHSKHYACRS</sequence>
<accession>A0A1H3D176</accession>
<dbReference type="Proteomes" id="UP000198921">
    <property type="component" value="Unassembled WGS sequence"/>
</dbReference>